<dbReference type="Gene3D" id="2.120.10.30">
    <property type="entry name" value="TolB, C-terminal domain"/>
    <property type="match status" value="1"/>
</dbReference>
<dbReference type="CDD" id="cd05819">
    <property type="entry name" value="NHL"/>
    <property type="match status" value="1"/>
</dbReference>
<dbReference type="GO" id="GO:0008270">
    <property type="term" value="F:zinc ion binding"/>
    <property type="evidence" value="ECO:0007669"/>
    <property type="project" value="UniProtKB-KW"/>
</dbReference>
<feature type="domain" description="PKD/REJ-like" evidence="4">
    <location>
        <begin position="399"/>
        <end position="840"/>
    </location>
</feature>
<dbReference type="PANTHER" id="PTHR24104">
    <property type="entry name" value="E3 UBIQUITIN-PROTEIN LIGASE NHLRC1-RELATED"/>
    <property type="match status" value="1"/>
</dbReference>
<dbReference type="PROSITE" id="PS51125">
    <property type="entry name" value="NHL"/>
    <property type="match status" value="2"/>
</dbReference>
<dbReference type="Pfam" id="PF01436">
    <property type="entry name" value="NHL"/>
    <property type="match status" value="2"/>
</dbReference>
<evidence type="ECO:0000259" key="4">
    <source>
        <dbReference type="Pfam" id="PF02010"/>
    </source>
</evidence>
<name>A0A820Z0B0_9BILA</name>
<evidence type="ECO:0000256" key="2">
    <source>
        <dbReference type="PROSITE-ProRule" id="PRU00504"/>
    </source>
</evidence>
<feature type="repeat" description="NHL" evidence="2">
    <location>
        <begin position="191"/>
        <end position="230"/>
    </location>
</feature>
<feature type="region of interest" description="Disordered" evidence="3">
    <location>
        <begin position="1002"/>
        <end position="1034"/>
    </location>
</feature>
<dbReference type="InterPro" id="IPR001258">
    <property type="entry name" value="NHL_repeat"/>
</dbReference>
<dbReference type="InterPro" id="IPR050952">
    <property type="entry name" value="TRIM-NHL_E3_ligases"/>
</dbReference>
<keyword evidence="1" id="KW-0677">Repeat</keyword>
<feature type="repeat" description="NHL" evidence="2">
    <location>
        <begin position="284"/>
        <end position="327"/>
    </location>
</feature>
<organism evidence="5 6">
    <name type="scientific">Rotaria socialis</name>
    <dbReference type="NCBI Taxonomy" id="392032"/>
    <lineage>
        <taxon>Eukaryota</taxon>
        <taxon>Metazoa</taxon>
        <taxon>Spiralia</taxon>
        <taxon>Gnathifera</taxon>
        <taxon>Rotifera</taxon>
        <taxon>Eurotatoria</taxon>
        <taxon>Bdelloidea</taxon>
        <taxon>Philodinida</taxon>
        <taxon>Philodinidae</taxon>
        <taxon>Rotaria</taxon>
    </lineage>
</organism>
<evidence type="ECO:0000313" key="6">
    <source>
        <dbReference type="Proteomes" id="UP000663848"/>
    </source>
</evidence>
<dbReference type="InterPro" id="IPR011042">
    <property type="entry name" value="6-blade_b-propeller_TolB-like"/>
</dbReference>
<evidence type="ECO:0000313" key="5">
    <source>
        <dbReference type="EMBL" id="CAF4556527.1"/>
    </source>
</evidence>
<proteinExistence type="predicted"/>
<dbReference type="SUPFAM" id="SSF101898">
    <property type="entry name" value="NHL repeat"/>
    <property type="match status" value="1"/>
</dbReference>
<dbReference type="Proteomes" id="UP000663848">
    <property type="component" value="Unassembled WGS sequence"/>
</dbReference>
<dbReference type="PANTHER" id="PTHR24104:SF25">
    <property type="entry name" value="PROTEIN LIN-41"/>
    <property type="match status" value="1"/>
</dbReference>
<dbReference type="Pfam" id="PF02010">
    <property type="entry name" value="REJ"/>
    <property type="match status" value="1"/>
</dbReference>
<reference evidence="5" key="1">
    <citation type="submission" date="2021-02" db="EMBL/GenBank/DDBJ databases">
        <authorList>
            <person name="Nowell W R."/>
        </authorList>
    </citation>
    <scope>NUCLEOTIDE SEQUENCE</scope>
</reference>
<evidence type="ECO:0000256" key="3">
    <source>
        <dbReference type="SAM" id="MobiDB-lite"/>
    </source>
</evidence>
<accession>A0A820Z0B0</accession>
<gene>
    <name evidence="5" type="ORF">QYT958_LOCUS8690</name>
</gene>
<protein>
    <recommendedName>
        <fullName evidence="4">PKD/REJ-like domain-containing protein</fullName>
    </recommendedName>
</protein>
<dbReference type="EMBL" id="CAJOBR010000881">
    <property type="protein sequence ID" value="CAF4556527.1"/>
    <property type="molecule type" value="Genomic_DNA"/>
</dbReference>
<sequence>MEFRELDRTGIERNSVKFPTIPLSPNFGPESDHHEMGVSFHQPNLSACAFWNSNGITLADNNTLGTWTQSLFVDINSKVYVAPHTKSNVLVRSNNGIDLTQNISGDWRWPLSLFVTRNNDIYVDNGWSGGVDKWVANTNSSDTVMNVSAQCSGLFVDSRNIVYCSMRSRHIVVAGPTNNSLTQPMTVAGNGTAGEAAHMLNQPYGIFVDSELNLYVADCGNDRVQKFQYNNSIGTTVAGKVVDSNYQLKCPVGVTLDANGFLFIVDRGNHRIIGRKSVGFRCVAGCLESRGSTPDKLYRPTAIAFDSYGNIFVSDVGNNRIQKFNLGNNTCGCGYIDISMSTGITTSITPLPVRRSQDFYISATINRHCENLSMTTDWTIANCTGGCSSWKPLPASIVKRSNELLVRARALEYGLYAFNLTVTIVETTPIRKSEITYVMVNPSGITANLIKLGTSMVTHGFQHDLILDPGQYSGDPDDENDKLNATEWNYKYSCRIYHQYDAIGKWADIDNHSDSNSCFYNSPNKEKSWRYGSNGSRSSITILRNTLAMNQTYQFRVIMDHIRNASQQATGYVFVRVVDSGPYMVIIGCVITTMCSPNLEFQYINPSTQVSLYSQPANESLTPNSIKWTVHQGFMNKSSDGENRTQFKEIANYPDNWFFGRETANFTASNALFLQNSNITFWHFEVVYTFNDVNSSSALDFEINQPPRPGDCSIDPSNGTTSTMFKISSWTADIGHRVMLGSTTGSTTGSVSSSTFELLLPAGSGDKSSVLVSVQVQDSRNCVTELNITTVSVVTNSNDINELISAIQAAATKNSAVSSNSSLKKLLDNSSPTVVAQLVTTISQTVNQITNNTITTAIATGMPAASIFISPLGGQKIEGSSESANESTIKEYMRLLNDHASTREFLMESVTNTNSSEWGHLLLQASSLARLTQATNQLTRKTCKLASAKCREIAIALNQRATKVSYEDIEMIANQIIPCATNVLSAINMPLQQRGKILELDSSRSGGISEDNNDDTNSELDGANLNSFDSKDEPSHERNIYYQKLAAKKVAMEVKTTLESIAATLKVHLNEGQHMTINTPAVFTAWEAAPRDSLLNKTIVPFENAQIRLPTTLNLNLNSSERISLRSMVQPLAIASASGSQVNNSLSTMISLSAFDFNGMEIQIQANYTHPIELIIPRDPNLTIPDMKLFNVTSIHIPNQQFYFHLIDIAQPNENLTVSLHFEMRPQNRNLNYLFIFKFNGPPQLNTAIKDIDDWYLFCSSNITDDGIHRYFIDNNRTAKHRSVTVGLRELNNTELCSNNTSAPPIFDQSFKFSSDYELRTFTSGCYYLDPNNNWQSEGLLVGPKTNHTQTQCFSTHLTTFVSGYSNVPCPVIKNPIFLSDDKINVEMNIDRSLYSYQHNSNLSVSYFTQSRLATFNNEFSSLVPVCLHHHIDKLSVPDLAGYHSKKHGDDWKKFERDTPRVLFPYIW</sequence>
<dbReference type="InterPro" id="IPR002859">
    <property type="entry name" value="PKD/REJ-like"/>
</dbReference>
<evidence type="ECO:0000256" key="1">
    <source>
        <dbReference type="ARBA" id="ARBA00022737"/>
    </source>
</evidence>
<comment type="caution">
    <text evidence="5">The sequence shown here is derived from an EMBL/GenBank/DDBJ whole genome shotgun (WGS) entry which is preliminary data.</text>
</comment>